<dbReference type="Proteomes" id="UP000662939">
    <property type="component" value="Chromosome"/>
</dbReference>
<keyword evidence="2" id="KW-1185">Reference proteome</keyword>
<evidence type="ECO:0000313" key="1">
    <source>
        <dbReference type="EMBL" id="QSB06752.1"/>
    </source>
</evidence>
<protein>
    <submittedName>
        <fullName evidence="1">Uncharacterized protein</fullName>
    </submittedName>
</protein>
<dbReference type="EMBL" id="CP070496">
    <property type="protein sequence ID" value="QSB06752.1"/>
    <property type="molecule type" value="Genomic_DNA"/>
</dbReference>
<dbReference type="RefSeq" id="WP_213172761.1">
    <property type="nucleotide sequence ID" value="NZ_CP070496.1"/>
</dbReference>
<name>A0A895XSX1_9ACTN</name>
<evidence type="ECO:0000313" key="2">
    <source>
        <dbReference type="Proteomes" id="UP000662939"/>
    </source>
</evidence>
<reference evidence="1" key="1">
    <citation type="submission" date="2021-02" db="EMBL/GenBank/DDBJ databases">
        <title>Natronoglycomyces albus gen. nov., sp. nov, a haloalkaliphilic actinobacterium from a soda solonchak soil.</title>
        <authorList>
            <person name="Sorokin D.Y."/>
            <person name="Khijniak T.V."/>
            <person name="Zakharycheva A.P."/>
            <person name="Boueva O.V."/>
            <person name="Ariskina E.V."/>
            <person name="Hahnke R.L."/>
            <person name="Bunk B."/>
            <person name="Sproer C."/>
            <person name="Schumann P."/>
            <person name="Evtushenko L.I."/>
            <person name="Kublanov I.V."/>
        </authorList>
    </citation>
    <scope>NUCLEOTIDE SEQUENCE</scope>
    <source>
        <strain evidence="1">DSM 106290</strain>
    </source>
</reference>
<accession>A0A895XSX1</accession>
<sequence length="100" mass="11203">MNDTHDRPAKAEKTTSDAVVEFVYNFDTYMVSPHPERGSALALTMQGHSMPIRVATILIQRGRILGIEWETPFSGYPSQWHDAIGELVTENCDPAMKEPV</sequence>
<organism evidence="1 2">
    <name type="scientific">Natronoglycomyces albus</name>
    <dbReference type="NCBI Taxonomy" id="2811108"/>
    <lineage>
        <taxon>Bacteria</taxon>
        <taxon>Bacillati</taxon>
        <taxon>Actinomycetota</taxon>
        <taxon>Actinomycetes</taxon>
        <taxon>Glycomycetales</taxon>
        <taxon>Glycomycetaceae</taxon>
        <taxon>Natronoglycomyces</taxon>
    </lineage>
</organism>
<gene>
    <name evidence="1" type="ORF">JQS30_07650</name>
</gene>
<dbReference type="AlphaFoldDB" id="A0A895XSX1"/>
<dbReference type="KEGG" id="nav:JQS30_07650"/>
<proteinExistence type="predicted"/>